<comment type="caution">
    <text evidence="1">The sequence shown here is derived from an EMBL/GenBank/DDBJ whole genome shotgun (WGS) entry which is preliminary data.</text>
</comment>
<dbReference type="Proteomes" id="UP000789366">
    <property type="component" value="Unassembled WGS sequence"/>
</dbReference>
<reference evidence="1" key="1">
    <citation type="submission" date="2021-06" db="EMBL/GenBank/DDBJ databases">
        <authorList>
            <person name="Kallberg Y."/>
            <person name="Tangrot J."/>
            <person name="Rosling A."/>
        </authorList>
    </citation>
    <scope>NUCLEOTIDE SEQUENCE</scope>
    <source>
        <strain evidence="1">28 12/20/2015</strain>
    </source>
</reference>
<name>A0ACA9QSK6_9GLOM</name>
<dbReference type="EMBL" id="CAJVPW010050029">
    <property type="protein sequence ID" value="CAG8764094.1"/>
    <property type="molecule type" value="Genomic_DNA"/>
</dbReference>
<evidence type="ECO:0000313" key="1">
    <source>
        <dbReference type="EMBL" id="CAG8764094.1"/>
    </source>
</evidence>
<keyword evidence="2" id="KW-1185">Reference proteome</keyword>
<proteinExistence type="predicted"/>
<sequence length="56" mass="6588">MPFTDSQKLSYAKHLYNINKLKDANDHFSQLSNSNDEEVKRDAELYLEKLKSKLND</sequence>
<feature type="non-terminal residue" evidence="1">
    <location>
        <position position="56"/>
    </location>
</feature>
<evidence type="ECO:0000313" key="2">
    <source>
        <dbReference type="Proteomes" id="UP000789366"/>
    </source>
</evidence>
<protein>
    <submittedName>
        <fullName evidence="1">18003_t:CDS:1</fullName>
    </submittedName>
</protein>
<accession>A0ACA9QSK6</accession>
<organism evidence="1 2">
    <name type="scientific">Cetraspora pellucida</name>
    <dbReference type="NCBI Taxonomy" id="1433469"/>
    <lineage>
        <taxon>Eukaryota</taxon>
        <taxon>Fungi</taxon>
        <taxon>Fungi incertae sedis</taxon>
        <taxon>Mucoromycota</taxon>
        <taxon>Glomeromycotina</taxon>
        <taxon>Glomeromycetes</taxon>
        <taxon>Diversisporales</taxon>
        <taxon>Gigasporaceae</taxon>
        <taxon>Cetraspora</taxon>
    </lineage>
</organism>
<gene>
    <name evidence="1" type="ORF">SPELUC_LOCUS15330</name>
</gene>